<keyword evidence="2" id="KW-0472">Membrane</keyword>
<reference evidence="4 5" key="1">
    <citation type="journal article" date="2014" name="Nat. Commun.">
        <title>Multiple recent horizontal transfers of a large genomic region in cheese making fungi.</title>
        <authorList>
            <person name="Cheeseman K."/>
            <person name="Ropars J."/>
            <person name="Renault P."/>
            <person name="Dupont J."/>
            <person name="Gouzy J."/>
            <person name="Branca A."/>
            <person name="Abraham A.L."/>
            <person name="Ceppi M."/>
            <person name="Conseiller E."/>
            <person name="Debuchy R."/>
            <person name="Malagnac F."/>
            <person name="Goarin A."/>
            <person name="Silar P."/>
            <person name="Lacoste S."/>
            <person name="Sallet E."/>
            <person name="Bensimon A."/>
            <person name="Giraud T."/>
            <person name="Brygoo Y."/>
        </authorList>
    </citation>
    <scope>NUCLEOTIDE SEQUENCE [LARGE SCALE GENOMIC DNA]</scope>
    <source>
        <strain evidence="5">FM 013</strain>
    </source>
</reference>
<keyword evidence="3" id="KW-0732">Signal</keyword>
<feature type="transmembrane region" description="Helical" evidence="2">
    <location>
        <begin position="30"/>
        <end position="52"/>
    </location>
</feature>
<proteinExistence type="predicted"/>
<sequence length="88" mass="9666">MKSLAVAVFLFMKALSSALGEILIPATKDPFLLWIWGAPAVALALQTIILWVRFRGLNNTLHGTDDPHRSDDRIKRNGQTPVGNTANI</sequence>
<feature type="compositionally biased region" description="Polar residues" evidence="1">
    <location>
        <begin position="77"/>
        <end position="88"/>
    </location>
</feature>
<dbReference type="AlphaFoldDB" id="A0A0G4PS25"/>
<keyword evidence="5" id="KW-1185">Reference proteome</keyword>
<feature type="chain" id="PRO_5005195578" evidence="3">
    <location>
        <begin position="21"/>
        <end position="88"/>
    </location>
</feature>
<feature type="compositionally biased region" description="Basic and acidic residues" evidence="1">
    <location>
        <begin position="63"/>
        <end position="75"/>
    </location>
</feature>
<evidence type="ECO:0000256" key="1">
    <source>
        <dbReference type="SAM" id="MobiDB-lite"/>
    </source>
</evidence>
<evidence type="ECO:0000313" key="4">
    <source>
        <dbReference type="EMBL" id="CRL29240.1"/>
    </source>
</evidence>
<organism evidence="4 5">
    <name type="scientific">Penicillium camemberti (strain FM 013)</name>
    <dbReference type="NCBI Taxonomy" id="1429867"/>
    <lineage>
        <taxon>Eukaryota</taxon>
        <taxon>Fungi</taxon>
        <taxon>Dikarya</taxon>
        <taxon>Ascomycota</taxon>
        <taxon>Pezizomycotina</taxon>
        <taxon>Eurotiomycetes</taxon>
        <taxon>Eurotiomycetidae</taxon>
        <taxon>Eurotiales</taxon>
        <taxon>Aspergillaceae</taxon>
        <taxon>Penicillium</taxon>
    </lineage>
</organism>
<feature type="signal peptide" evidence="3">
    <location>
        <begin position="1"/>
        <end position="20"/>
    </location>
</feature>
<evidence type="ECO:0000256" key="3">
    <source>
        <dbReference type="SAM" id="SignalP"/>
    </source>
</evidence>
<keyword evidence="2" id="KW-0812">Transmembrane</keyword>
<gene>
    <name evidence="4" type="ORF">PCAMFM013_S034g000038</name>
</gene>
<dbReference type="Proteomes" id="UP000053732">
    <property type="component" value="Unassembled WGS sequence"/>
</dbReference>
<evidence type="ECO:0000313" key="5">
    <source>
        <dbReference type="Proteomes" id="UP000053732"/>
    </source>
</evidence>
<evidence type="ECO:0000256" key="2">
    <source>
        <dbReference type="SAM" id="Phobius"/>
    </source>
</evidence>
<name>A0A0G4PS25_PENC3</name>
<keyword evidence="2" id="KW-1133">Transmembrane helix</keyword>
<protein>
    <submittedName>
        <fullName evidence="4">Str. FM013</fullName>
    </submittedName>
</protein>
<feature type="region of interest" description="Disordered" evidence="1">
    <location>
        <begin position="61"/>
        <end position="88"/>
    </location>
</feature>
<accession>A0A0G4PS25</accession>
<dbReference type="EMBL" id="HG793167">
    <property type="protein sequence ID" value="CRL29240.1"/>
    <property type="molecule type" value="Genomic_DNA"/>
</dbReference>